<comment type="caution">
    <text evidence="2">The sequence shown here is derived from an EMBL/GenBank/DDBJ whole genome shotgun (WGS) entry which is preliminary data.</text>
</comment>
<dbReference type="SUPFAM" id="SSF52980">
    <property type="entry name" value="Restriction endonuclease-like"/>
    <property type="match status" value="1"/>
</dbReference>
<feature type="domain" description="Restriction endonuclease type IV Mrr" evidence="1">
    <location>
        <begin position="77"/>
        <end position="162"/>
    </location>
</feature>
<dbReference type="GO" id="GO:0004519">
    <property type="term" value="F:endonuclease activity"/>
    <property type="evidence" value="ECO:0007669"/>
    <property type="project" value="InterPro"/>
</dbReference>
<name>A0A7J3SKC0_9CREN</name>
<protein>
    <recommendedName>
        <fullName evidence="1">Restriction endonuclease type IV Mrr domain-containing protein</fullName>
    </recommendedName>
</protein>
<dbReference type="InterPro" id="IPR007560">
    <property type="entry name" value="Restrct_endonuc_IV_Mrr"/>
</dbReference>
<dbReference type="GO" id="GO:0009307">
    <property type="term" value="P:DNA restriction-modification system"/>
    <property type="evidence" value="ECO:0007669"/>
    <property type="project" value="InterPro"/>
</dbReference>
<organism evidence="2">
    <name type="scientific">Fervidicoccus fontis</name>
    <dbReference type="NCBI Taxonomy" id="683846"/>
    <lineage>
        <taxon>Archaea</taxon>
        <taxon>Thermoproteota</taxon>
        <taxon>Thermoprotei</taxon>
        <taxon>Fervidicoccales</taxon>
        <taxon>Fervidicoccaceae</taxon>
        <taxon>Fervidicoccus</taxon>
    </lineage>
</organism>
<accession>A0A7J3SKC0</accession>
<evidence type="ECO:0000313" key="2">
    <source>
        <dbReference type="EMBL" id="HGZ60070.1"/>
    </source>
</evidence>
<reference evidence="2" key="1">
    <citation type="journal article" date="2020" name="mSystems">
        <title>Genome- and Community-Level Interaction Insights into Carbon Utilization and Element Cycling Functions of Hydrothermarchaeota in Hydrothermal Sediment.</title>
        <authorList>
            <person name="Zhou Z."/>
            <person name="Liu Y."/>
            <person name="Xu W."/>
            <person name="Pan J."/>
            <person name="Luo Z.H."/>
            <person name="Li M."/>
        </authorList>
    </citation>
    <scope>NUCLEOTIDE SEQUENCE [LARGE SCALE GENOMIC DNA]</scope>
    <source>
        <strain evidence="2">SpSt-885</strain>
    </source>
</reference>
<evidence type="ECO:0000259" key="1">
    <source>
        <dbReference type="Pfam" id="PF04471"/>
    </source>
</evidence>
<gene>
    <name evidence="2" type="ORF">ENW83_02535</name>
</gene>
<dbReference type="EMBL" id="DTLS01000071">
    <property type="protein sequence ID" value="HGZ60070.1"/>
    <property type="molecule type" value="Genomic_DNA"/>
</dbReference>
<dbReference type="Pfam" id="PF04471">
    <property type="entry name" value="Mrr_cat"/>
    <property type="match status" value="1"/>
</dbReference>
<sequence length="232" mass="26427">MPISLEGLVEYLLKEKSSSLNFLEMMLTVNRFQLLSALKKLDGIEVMEDSVKVDNRVKLVISALKIGINPKTISKYLDWKEFEDEVARIFEEAGFIIAKNFRTNEPKRTETDIIALKEGIVLAIDCKHWDLSKSIASSYKNAALKHVERVAKLIESEKFMKWLVKWETKRDILVVPVLITLSSRPGGFINGVISVPISYISNFAQNMDAWIDQAGQFNVEIKRVTISKLPRP</sequence>
<proteinExistence type="predicted"/>
<dbReference type="GO" id="GO:0003677">
    <property type="term" value="F:DNA binding"/>
    <property type="evidence" value="ECO:0007669"/>
    <property type="project" value="InterPro"/>
</dbReference>
<dbReference type="Gene3D" id="3.40.1350.10">
    <property type="match status" value="1"/>
</dbReference>
<dbReference type="AlphaFoldDB" id="A0A7J3SKC0"/>
<dbReference type="InterPro" id="IPR011856">
    <property type="entry name" value="tRNA_endonuc-like_dom_sf"/>
</dbReference>
<dbReference type="InterPro" id="IPR011335">
    <property type="entry name" value="Restrct_endonuc-II-like"/>
</dbReference>